<dbReference type="InterPro" id="IPR003779">
    <property type="entry name" value="CMD-like"/>
</dbReference>
<evidence type="ECO:0000259" key="1">
    <source>
        <dbReference type="Pfam" id="PF02627"/>
    </source>
</evidence>
<proteinExistence type="predicted"/>
<dbReference type="GO" id="GO:0051920">
    <property type="term" value="F:peroxiredoxin activity"/>
    <property type="evidence" value="ECO:0007669"/>
    <property type="project" value="InterPro"/>
</dbReference>
<dbReference type="InterPro" id="IPR029032">
    <property type="entry name" value="AhpD-like"/>
</dbReference>
<reference evidence="2" key="1">
    <citation type="submission" date="2022-11" db="EMBL/GenBank/DDBJ databases">
        <title>Chromosomal genome sequence assembly and mating type (MAT) locus characterization of the leprose asexual lichenized fungus Lepraria neglecta (Nyl.) Erichsen.</title>
        <authorList>
            <person name="Allen J.L."/>
            <person name="Pfeffer B."/>
        </authorList>
    </citation>
    <scope>NUCLEOTIDE SEQUENCE</scope>
    <source>
        <strain evidence="2">Allen 5258</strain>
    </source>
</reference>
<organism evidence="2 3">
    <name type="scientific">Lepraria neglecta</name>
    <dbReference type="NCBI Taxonomy" id="209136"/>
    <lineage>
        <taxon>Eukaryota</taxon>
        <taxon>Fungi</taxon>
        <taxon>Dikarya</taxon>
        <taxon>Ascomycota</taxon>
        <taxon>Pezizomycotina</taxon>
        <taxon>Lecanoromycetes</taxon>
        <taxon>OSLEUM clade</taxon>
        <taxon>Lecanoromycetidae</taxon>
        <taxon>Lecanorales</taxon>
        <taxon>Lecanorineae</taxon>
        <taxon>Stereocaulaceae</taxon>
        <taxon>Lepraria</taxon>
    </lineage>
</organism>
<dbReference type="EMBL" id="JASNWA010000003">
    <property type="protein sequence ID" value="KAK3178810.1"/>
    <property type="molecule type" value="Genomic_DNA"/>
</dbReference>
<evidence type="ECO:0000313" key="3">
    <source>
        <dbReference type="Proteomes" id="UP001276659"/>
    </source>
</evidence>
<gene>
    <name evidence="2" type="ORF">OEA41_000947</name>
</gene>
<feature type="domain" description="Carboxymuconolactone decarboxylase-like" evidence="1">
    <location>
        <begin position="45"/>
        <end position="118"/>
    </location>
</feature>
<dbReference type="Proteomes" id="UP001276659">
    <property type="component" value="Unassembled WGS sequence"/>
</dbReference>
<comment type="caution">
    <text evidence="2">The sequence shown here is derived from an EMBL/GenBank/DDBJ whole genome shotgun (WGS) entry which is preliminary data.</text>
</comment>
<keyword evidence="3" id="KW-1185">Reference proteome</keyword>
<protein>
    <recommendedName>
        <fullName evidence="1">Carboxymuconolactone decarboxylase-like domain-containing protein</fullName>
    </recommendedName>
</protein>
<accession>A0AAE0DQ97</accession>
<dbReference type="AlphaFoldDB" id="A0AAE0DQ97"/>
<dbReference type="Pfam" id="PF02627">
    <property type="entry name" value="CMD"/>
    <property type="match status" value="1"/>
</dbReference>
<dbReference type="PANTHER" id="PTHR34846">
    <property type="entry name" value="4-CARBOXYMUCONOLACTONE DECARBOXYLASE FAMILY PROTEIN (AFU_ORTHOLOGUE AFUA_6G11590)"/>
    <property type="match status" value="1"/>
</dbReference>
<evidence type="ECO:0000313" key="2">
    <source>
        <dbReference type="EMBL" id="KAK3178810.1"/>
    </source>
</evidence>
<dbReference type="PANTHER" id="PTHR34846:SF11">
    <property type="entry name" value="4-CARBOXYMUCONOLACTONE DECARBOXYLASE FAMILY PROTEIN (AFU_ORTHOLOGUE AFUA_6G11590)"/>
    <property type="match status" value="1"/>
</dbReference>
<sequence length="206" mass="22586">MRLPYAPSTPLTSSDLTTTAAYTQLSARRSPNPLLSLDLALLHSPAVASGWSSFLGAIRTQTSLPADIRELCICRVAILNGAYFEWEHHVPILKAEGGLSEEAVEEIKSRKVWRGWEANVEKDGSGDGKEEGEVGVGLSERQRAVLAYADAMTVGIKVSEEIFAWLRKSFDERKVVEITATVAAYNCVSRFLVALDVGEMSEKEKK</sequence>
<dbReference type="Gene3D" id="1.20.1290.10">
    <property type="entry name" value="AhpD-like"/>
    <property type="match status" value="1"/>
</dbReference>
<name>A0AAE0DQ97_9LECA</name>
<dbReference type="SUPFAM" id="SSF69118">
    <property type="entry name" value="AhpD-like"/>
    <property type="match status" value="1"/>
</dbReference>